<evidence type="ECO:0000313" key="2">
    <source>
        <dbReference type="Proteomes" id="UP001501721"/>
    </source>
</evidence>
<keyword evidence="2" id="KW-1185">Reference proteome</keyword>
<comment type="caution">
    <text evidence="1">The sequence shown here is derived from an EMBL/GenBank/DDBJ whole genome shotgun (WGS) entry which is preliminary data.</text>
</comment>
<evidence type="ECO:0000313" key="1">
    <source>
        <dbReference type="EMBL" id="GAA2505755.1"/>
    </source>
</evidence>
<protein>
    <submittedName>
        <fullName evidence="1">Uncharacterized protein</fullName>
    </submittedName>
</protein>
<dbReference type="EMBL" id="BAAATL010000036">
    <property type="protein sequence ID" value="GAA2505755.1"/>
    <property type="molecule type" value="Genomic_DNA"/>
</dbReference>
<reference evidence="1 2" key="1">
    <citation type="journal article" date="2019" name="Int. J. Syst. Evol. Microbiol.">
        <title>The Global Catalogue of Microorganisms (GCM) 10K type strain sequencing project: providing services to taxonomists for standard genome sequencing and annotation.</title>
        <authorList>
            <consortium name="The Broad Institute Genomics Platform"/>
            <consortium name="The Broad Institute Genome Sequencing Center for Infectious Disease"/>
            <person name="Wu L."/>
            <person name="Ma J."/>
        </authorList>
    </citation>
    <scope>NUCLEOTIDE SEQUENCE [LARGE SCALE GENOMIC DNA]</scope>
    <source>
        <strain evidence="1 2">JCM 6923</strain>
    </source>
</reference>
<sequence>MYPTPSASSRLIALRHFEQAGLIQISMAPTVRENPFTTPVPEAPKALVARAFCQWSAVE</sequence>
<gene>
    <name evidence="1" type="ORF">GCM10010422_65530</name>
</gene>
<name>A0ABN3MP66_9ACTN</name>
<dbReference type="Proteomes" id="UP001501721">
    <property type="component" value="Unassembled WGS sequence"/>
</dbReference>
<accession>A0ABN3MP66</accession>
<organism evidence="1 2">
    <name type="scientific">Streptomyces graminearus</name>
    <dbReference type="NCBI Taxonomy" id="284030"/>
    <lineage>
        <taxon>Bacteria</taxon>
        <taxon>Bacillati</taxon>
        <taxon>Actinomycetota</taxon>
        <taxon>Actinomycetes</taxon>
        <taxon>Kitasatosporales</taxon>
        <taxon>Streptomycetaceae</taxon>
        <taxon>Streptomyces</taxon>
    </lineage>
</organism>
<proteinExistence type="predicted"/>